<reference evidence="8" key="1">
    <citation type="submission" date="2023-11" db="EMBL/GenBank/DDBJ databases">
        <authorList>
            <person name="De Vega J J."/>
            <person name="De Vega J J."/>
        </authorList>
    </citation>
    <scope>NUCLEOTIDE SEQUENCE</scope>
</reference>
<evidence type="ECO:0000256" key="2">
    <source>
        <dbReference type="ARBA" id="ARBA00022692"/>
    </source>
</evidence>
<gene>
    <name evidence="8" type="ORF">MYCIT1_LOCUS20374</name>
</gene>
<dbReference type="InterPro" id="IPR010482">
    <property type="entry name" value="TECPR1-like_DysF"/>
</dbReference>
<evidence type="ECO:0000313" key="8">
    <source>
        <dbReference type="EMBL" id="CAK5273719.1"/>
    </source>
</evidence>
<evidence type="ECO:0000256" key="4">
    <source>
        <dbReference type="ARBA" id="ARBA00023136"/>
    </source>
</evidence>
<dbReference type="EMBL" id="CAVNYO010000399">
    <property type="protein sequence ID" value="CAK5273719.1"/>
    <property type="molecule type" value="Genomic_DNA"/>
</dbReference>
<feature type="transmembrane region" description="Helical" evidence="6">
    <location>
        <begin position="184"/>
        <end position="213"/>
    </location>
</feature>
<organism evidence="8 9">
    <name type="scientific">Mycena citricolor</name>
    <dbReference type="NCBI Taxonomy" id="2018698"/>
    <lineage>
        <taxon>Eukaryota</taxon>
        <taxon>Fungi</taxon>
        <taxon>Dikarya</taxon>
        <taxon>Basidiomycota</taxon>
        <taxon>Agaricomycotina</taxon>
        <taxon>Agaricomycetes</taxon>
        <taxon>Agaricomycetidae</taxon>
        <taxon>Agaricales</taxon>
        <taxon>Marasmiineae</taxon>
        <taxon>Mycenaceae</taxon>
        <taxon>Mycena</taxon>
    </lineage>
</organism>
<dbReference type="PANTHER" id="PTHR28304">
    <property type="entry name" value="PEROXISOMAL MEMBRANE PROTEIN PEX29"/>
    <property type="match status" value="1"/>
</dbReference>
<protein>
    <recommendedName>
        <fullName evidence="7">Peroxin/Ferlin domain-containing protein</fullName>
    </recommendedName>
</protein>
<dbReference type="GO" id="GO:0005778">
    <property type="term" value="C:peroxisomal membrane"/>
    <property type="evidence" value="ECO:0007669"/>
    <property type="project" value="UniProtKB-ARBA"/>
</dbReference>
<evidence type="ECO:0000256" key="6">
    <source>
        <dbReference type="SAM" id="Phobius"/>
    </source>
</evidence>
<feature type="domain" description="Peroxin/Ferlin" evidence="7">
    <location>
        <begin position="478"/>
        <end position="516"/>
    </location>
</feature>
<dbReference type="GO" id="GO:0007031">
    <property type="term" value="P:peroxisome organization"/>
    <property type="evidence" value="ECO:0007669"/>
    <property type="project" value="TreeGrafter"/>
</dbReference>
<dbReference type="Proteomes" id="UP001295794">
    <property type="component" value="Unassembled WGS sequence"/>
</dbReference>
<proteinExistence type="predicted"/>
<accession>A0AAD2HBP2</accession>
<dbReference type="InterPro" id="IPR006614">
    <property type="entry name" value="Peroxin/Ferlin"/>
</dbReference>
<keyword evidence="9" id="KW-1185">Reference proteome</keyword>
<comment type="caution">
    <text evidence="8">The sequence shown here is derived from an EMBL/GenBank/DDBJ whole genome shotgun (WGS) entry which is preliminary data.</text>
</comment>
<dbReference type="SMART" id="SM00694">
    <property type="entry name" value="DysFC"/>
    <property type="match status" value="1"/>
</dbReference>
<sequence>MNTAARRVDHSCTPIARPSALTAANHVIAVMSTLDYIDVPASASRLRPSAPIKDGAANKDEPKSLKRVLPVVTSVPHPPPPVLHRRSDSSSSTGSPGKNAVNLLPQLLLSTLPSSAVHSGPNAPNPRGKQQDVAALLSSRDPLSVPILTVNFKRFVERVGPVFWLQDRIEEIVMWRRGWKVTGVWIAAYAFLCFFPRLLFLLPQIFLIAIILATHPTTTGKPPPATDATAETGSVDWQANIQAIQNLMGFVADAEVFVQRYLPYITNRSPQTPHVLTVLVFSLFPALALVSLPSFPVRTVALLAGILPFAFTHPLVQTHLPAIIAFMHTHADASPVLSRLRQWAWRAHSGGSALPRSWSALAVRVLDDANLTDQCWVADMREVELWENERYGTASGDGVHPEWSKANLRDSERAAWTRGRDGWSGLGGQGGVNSNLTFTLDHGWSFVLTEDWRPDLEASWVRTSHASDGDLELGDEDGWVYSNDSWSSPRPANSVDSPSAGGITRRRRWVRRIWLDWALIQNP</sequence>
<keyword evidence="2 6" id="KW-0812">Transmembrane</keyword>
<comment type="subcellular location">
    <subcellularLocation>
        <location evidence="1">Membrane</location>
        <topology evidence="1">Multi-pass membrane protein</topology>
    </subcellularLocation>
</comment>
<evidence type="ECO:0000256" key="5">
    <source>
        <dbReference type="SAM" id="MobiDB-lite"/>
    </source>
</evidence>
<evidence type="ECO:0000256" key="1">
    <source>
        <dbReference type="ARBA" id="ARBA00004141"/>
    </source>
</evidence>
<evidence type="ECO:0000256" key="3">
    <source>
        <dbReference type="ARBA" id="ARBA00022989"/>
    </source>
</evidence>
<dbReference type="PANTHER" id="PTHR28304:SF2">
    <property type="entry name" value="PEROXISOMAL MEMBRANE PROTEIN PEX29"/>
    <property type="match status" value="1"/>
</dbReference>
<keyword evidence="3 6" id="KW-1133">Transmembrane helix</keyword>
<name>A0AAD2HBP2_9AGAR</name>
<dbReference type="AlphaFoldDB" id="A0AAD2HBP2"/>
<evidence type="ECO:0000313" key="9">
    <source>
        <dbReference type="Proteomes" id="UP001295794"/>
    </source>
</evidence>
<evidence type="ECO:0000259" key="7">
    <source>
        <dbReference type="SMART" id="SM00694"/>
    </source>
</evidence>
<dbReference type="Pfam" id="PF06398">
    <property type="entry name" value="Pex24p"/>
    <property type="match status" value="1"/>
</dbReference>
<feature type="region of interest" description="Disordered" evidence="5">
    <location>
        <begin position="46"/>
        <end position="97"/>
    </location>
</feature>
<dbReference type="InterPro" id="IPR052816">
    <property type="entry name" value="Peroxisomal_Membrane_PEX28-32"/>
</dbReference>
<keyword evidence="4 6" id="KW-0472">Membrane</keyword>